<protein>
    <recommendedName>
        <fullName evidence="4">His-Xaa-Ser system protein HxsD</fullName>
    </recommendedName>
</protein>
<dbReference type="InterPro" id="IPR023974">
    <property type="entry name" value="HxsD"/>
</dbReference>
<organism evidence="2 3">
    <name type="scientific">Parapedobacter defluvii</name>
    <dbReference type="NCBI Taxonomy" id="2045106"/>
    <lineage>
        <taxon>Bacteria</taxon>
        <taxon>Pseudomonadati</taxon>
        <taxon>Bacteroidota</taxon>
        <taxon>Sphingobacteriia</taxon>
        <taxon>Sphingobacteriales</taxon>
        <taxon>Sphingobacteriaceae</taxon>
        <taxon>Parapedobacter</taxon>
    </lineage>
</organism>
<evidence type="ECO:0000256" key="1">
    <source>
        <dbReference type="SAM" id="MobiDB-lite"/>
    </source>
</evidence>
<accession>A0ABQ1MZG4</accession>
<evidence type="ECO:0008006" key="4">
    <source>
        <dbReference type="Google" id="ProtNLM"/>
    </source>
</evidence>
<feature type="region of interest" description="Disordered" evidence="1">
    <location>
        <begin position="100"/>
        <end position="121"/>
    </location>
</feature>
<sequence length="121" mass="13808">MVVDFLHSHKAQLKVNRELYGEKVIHKCLYWWAARLSVDFDKDDTSFVITLSDPTESLNLKDVIASMKRDLIDFRTREIITDETKHIRAMLIAKAFANDDAFDENPPGGISDPTGFDPVKP</sequence>
<dbReference type="EMBL" id="BMIK01000039">
    <property type="protein sequence ID" value="GGC50080.1"/>
    <property type="molecule type" value="Genomic_DNA"/>
</dbReference>
<gene>
    <name evidence="2" type="ORF">GCM10011386_47940</name>
</gene>
<evidence type="ECO:0000313" key="2">
    <source>
        <dbReference type="EMBL" id="GGC50080.1"/>
    </source>
</evidence>
<name>A0ABQ1MZG4_9SPHI</name>
<reference evidence="3" key="1">
    <citation type="journal article" date="2019" name="Int. J. Syst. Evol. Microbiol.">
        <title>The Global Catalogue of Microorganisms (GCM) 10K type strain sequencing project: providing services to taxonomists for standard genome sequencing and annotation.</title>
        <authorList>
            <consortium name="The Broad Institute Genomics Platform"/>
            <consortium name="The Broad Institute Genome Sequencing Center for Infectious Disease"/>
            <person name="Wu L."/>
            <person name="Ma J."/>
        </authorList>
    </citation>
    <scope>NUCLEOTIDE SEQUENCE [LARGE SCALE GENOMIC DNA]</scope>
    <source>
        <strain evidence="3">CGMCC 1.15342</strain>
    </source>
</reference>
<dbReference type="Proteomes" id="UP000597338">
    <property type="component" value="Unassembled WGS sequence"/>
</dbReference>
<proteinExistence type="predicted"/>
<dbReference type="NCBIfam" id="TIGR03976">
    <property type="entry name" value="chp_LLNDYxLRE"/>
    <property type="match status" value="1"/>
</dbReference>
<dbReference type="RefSeq" id="WP_188754018.1">
    <property type="nucleotide sequence ID" value="NZ_BMIK01000039.1"/>
</dbReference>
<comment type="caution">
    <text evidence="2">The sequence shown here is derived from an EMBL/GenBank/DDBJ whole genome shotgun (WGS) entry which is preliminary data.</text>
</comment>
<keyword evidence="3" id="KW-1185">Reference proteome</keyword>
<evidence type="ECO:0000313" key="3">
    <source>
        <dbReference type="Proteomes" id="UP000597338"/>
    </source>
</evidence>